<name>A0ABV7IKL5_9SPHN</name>
<dbReference type="EC" id="2.3.-.-" evidence="3"/>
<feature type="transmembrane region" description="Helical" evidence="1">
    <location>
        <begin position="183"/>
        <end position="212"/>
    </location>
</feature>
<keyword evidence="3" id="KW-0808">Transferase</keyword>
<evidence type="ECO:0000313" key="3">
    <source>
        <dbReference type="EMBL" id="MFC3173236.1"/>
    </source>
</evidence>
<dbReference type="InterPro" id="IPR002656">
    <property type="entry name" value="Acyl_transf_3_dom"/>
</dbReference>
<evidence type="ECO:0000259" key="2">
    <source>
        <dbReference type="Pfam" id="PF01757"/>
    </source>
</evidence>
<keyword evidence="4" id="KW-1185">Reference proteome</keyword>
<dbReference type="InterPro" id="IPR050879">
    <property type="entry name" value="Acyltransferase_3"/>
</dbReference>
<proteinExistence type="predicted"/>
<keyword evidence="3" id="KW-0012">Acyltransferase</keyword>
<dbReference type="PANTHER" id="PTHR23028:SF53">
    <property type="entry name" value="ACYL_TRANSF_3 DOMAIN-CONTAINING PROTEIN"/>
    <property type="match status" value="1"/>
</dbReference>
<reference evidence="4" key="1">
    <citation type="journal article" date="2019" name="Int. J. Syst. Evol. Microbiol.">
        <title>The Global Catalogue of Microorganisms (GCM) 10K type strain sequencing project: providing services to taxonomists for standard genome sequencing and annotation.</title>
        <authorList>
            <consortium name="The Broad Institute Genomics Platform"/>
            <consortium name="The Broad Institute Genome Sequencing Center for Infectious Disease"/>
            <person name="Wu L."/>
            <person name="Ma J."/>
        </authorList>
    </citation>
    <scope>NUCLEOTIDE SEQUENCE [LARGE SCALE GENOMIC DNA]</scope>
    <source>
        <strain evidence="4">KCTC 42984</strain>
    </source>
</reference>
<feature type="transmembrane region" description="Helical" evidence="1">
    <location>
        <begin position="323"/>
        <end position="349"/>
    </location>
</feature>
<dbReference type="RefSeq" id="WP_379508622.1">
    <property type="nucleotide sequence ID" value="NZ_JBHRTQ010000003.1"/>
</dbReference>
<gene>
    <name evidence="3" type="ORF">ACFOD9_03105</name>
</gene>
<feature type="transmembrane region" description="Helical" evidence="1">
    <location>
        <begin position="224"/>
        <end position="250"/>
    </location>
</feature>
<dbReference type="EMBL" id="JBHRTQ010000003">
    <property type="protein sequence ID" value="MFC3173236.1"/>
    <property type="molecule type" value="Genomic_DNA"/>
</dbReference>
<dbReference type="Pfam" id="PF01757">
    <property type="entry name" value="Acyl_transf_3"/>
    <property type="match status" value="1"/>
</dbReference>
<organism evidence="3 4">
    <name type="scientific">Novosphingobium bradum</name>
    <dbReference type="NCBI Taxonomy" id="1737444"/>
    <lineage>
        <taxon>Bacteria</taxon>
        <taxon>Pseudomonadati</taxon>
        <taxon>Pseudomonadota</taxon>
        <taxon>Alphaproteobacteria</taxon>
        <taxon>Sphingomonadales</taxon>
        <taxon>Sphingomonadaceae</taxon>
        <taxon>Novosphingobium</taxon>
    </lineage>
</organism>
<protein>
    <submittedName>
        <fullName evidence="3">Acyltransferase family protein</fullName>
        <ecNumber evidence="3">2.3.-.-</ecNumber>
    </submittedName>
</protein>
<feature type="transmembrane region" description="Helical" evidence="1">
    <location>
        <begin position="157"/>
        <end position="176"/>
    </location>
</feature>
<sequence length="382" mass="39829">MTTAVPVAPEASPRAPEFLSGPMSALVDCIRVVSATAVMIAHSHALGFHSGQPFVGPMGAHYAVVVFFVVSGLAVGTGAARPGTGLADYALARGTRIVPVAAFALAFATLAFVLKGPVPVFEPQRGVEVLTWQAVVHPLLFLTETATGQLPVWNAPWWSLSYEAWYYALLGAAVFLRGTRRLIWLGAVAVIAGLPILLLLPVWLAGVALAWFPAWVRLDRRAGAALLALAVALFALGRAIDLPVLVWLAAHSPLPLVNSQNLAGDLVVGAAVALGLAGVRPWLPAAAGLAGRLAPMLRWLSGLSFTTYLFHQPLLCLLRSWGLAAPAGTLGAVAGLAGVLACCAVLAALGERRTPALRRWLVARADRAHTASPTRPLAASPA</sequence>
<comment type="caution">
    <text evidence="3">The sequence shown here is derived from an EMBL/GenBank/DDBJ whole genome shotgun (WGS) entry which is preliminary data.</text>
</comment>
<feature type="transmembrane region" description="Helical" evidence="1">
    <location>
        <begin position="97"/>
        <end position="114"/>
    </location>
</feature>
<evidence type="ECO:0000313" key="4">
    <source>
        <dbReference type="Proteomes" id="UP001595604"/>
    </source>
</evidence>
<dbReference type="PANTHER" id="PTHR23028">
    <property type="entry name" value="ACETYLTRANSFERASE"/>
    <property type="match status" value="1"/>
</dbReference>
<keyword evidence="1" id="KW-1133">Transmembrane helix</keyword>
<feature type="transmembrane region" description="Helical" evidence="1">
    <location>
        <begin position="262"/>
        <end position="283"/>
    </location>
</feature>
<dbReference type="GO" id="GO:0016746">
    <property type="term" value="F:acyltransferase activity"/>
    <property type="evidence" value="ECO:0007669"/>
    <property type="project" value="UniProtKB-KW"/>
</dbReference>
<dbReference type="Proteomes" id="UP001595604">
    <property type="component" value="Unassembled WGS sequence"/>
</dbReference>
<keyword evidence="1" id="KW-0472">Membrane</keyword>
<feature type="transmembrane region" description="Helical" evidence="1">
    <location>
        <begin position="59"/>
        <end position="76"/>
    </location>
</feature>
<feature type="domain" description="Acyltransferase 3" evidence="2">
    <location>
        <begin position="27"/>
        <end position="347"/>
    </location>
</feature>
<evidence type="ECO:0000256" key="1">
    <source>
        <dbReference type="SAM" id="Phobius"/>
    </source>
</evidence>
<accession>A0ABV7IKL5</accession>
<keyword evidence="1" id="KW-0812">Transmembrane</keyword>